<dbReference type="EMBL" id="JADWYK010000001">
    <property type="protein sequence ID" value="MBG8552566.1"/>
    <property type="molecule type" value="Genomic_DNA"/>
</dbReference>
<accession>A0ABS0KXI5</accession>
<name>A0ABS0KXI5_9BACT</name>
<gene>
    <name evidence="1" type="ORF">I5L79_03360</name>
</gene>
<dbReference type="RefSeq" id="WP_196953593.1">
    <property type="nucleotide sequence ID" value="NZ_JADWYK010000001.1"/>
</dbReference>
<dbReference type="Proteomes" id="UP000601099">
    <property type="component" value="Unassembled WGS sequence"/>
</dbReference>
<sequence>MLHKLLEYRRNWAARDRAQSKPATIRLAQLEALQEAFGLTKQHVNLLVRVKYSLVGQRTELNRAQYLNGLTNVDYLVQGEFLRDRPEESNLAVAERARARVRAVYGSGHEERMARPVQIGWLYNYLLNYRQDLYAVAQPEQGMLEGFAVGLLYGQELANAVKRTIQQSTAEMDEVLGLILDPSQRVVTMDQLVNTYRYPNVDLESIDLEWRMENY</sequence>
<proteinExistence type="predicted"/>
<evidence type="ECO:0000313" key="2">
    <source>
        <dbReference type="Proteomes" id="UP000601099"/>
    </source>
</evidence>
<protein>
    <submittedName>
        <fullName evidence="1">Uncharacterized protein</fullName>
    </submittedName>
</protein>
<comment type="caution">
    <text evidence="1">The sequence shown here is derived from an EMBL/GenBank/DDBJ whole genome shotgun (WGS) entry which is preliminary data.</text>
</comment>
<organism evidence="1 2">
    <name type="scientific">Hymenobacter guriensis</name>
    <dbReference type="NCBI Taxonomy" id="2793065"/>
    <lineage>
        <taxon>Bacteria</taxon>
        <taxon>Pseudomonadati</taxon>
        <taxon>Bacteroidota</taxon>
        <taxon>Cytophagia</taxon>
        <taxon>Cytophagales</taxon>
        <taxon>Hymenobacteraceae</taxon>
        <taxon>Hymenobacter</taxon>
    </lineage>
</organism>
<keyword evidence="2" id="KW-1185">Reference proteome</keyword>
<reference evidence="1 2" key="1">
    <citation type="submission" date="2020-11" db="EMBL/GenBank/DDBJ databases">
        <title>Hymenobacter sp.</title>
        <authorList>
            <person name="Kim M.K."/>
        </authorList>
    </citation>
    <scope>NUCLEOTIDE SEQUENCE [LARGE SCALE GENOMIC DNA]</scope>
    <source>
        <strain evidence="1 2">BT594</strain>
    </source>
</reference>
<evidence type="ECO:0000313" key="1">
    <source>
        <dbReference type="EMBL" id="MBG8552566.1"/>
    </source>
</evidence>